<reference evidence="2" key="1">
    <citation type="submission" date="2016-05" db="EMBL/GenBank/DDBJ databases">
        <title>WGS assembly of Xenopus laevis.</title>
        <authorList>
            <person name="Session A."/>
            <person name="Uno Y."/>
            <person name="Kwon T."/>
            <person name="Chapman J."/>
            <person name="Toyoda A."/>
            <person name="Takahashi S."/>
            <person name="Fukui A."/>
            <person name="Hikosaka A."/>
            <person name="Putnam N."/>
            <person name="Stites J."/>
            <person name="Van Heeringen S."/>
            <person name="Quigley I."/>
            <person name="Heinz S."/>
            <person name="Hellsten U."/>
            <person name="Lyons J."/>
            <person name="Suzuki A."/>
            <person name="Kondo M."/>
            <person name="Ogino H."/>
            <person name="Ochi H."/>
            <person name="Bogdanovic O."/>
            <person name="Lister R."/>
            <person name="Georgiou G."/>
            <person name="Paranjpe S."/>
            <person name="Van Kruijsbergen I."/>
            <person name="Mozaffari S."/>
            <person name="Shu S."/>
            <person name="Schmutz J."/>
            <person name="Jenkins J."/>
            <person name="Grimwood J."/>
            <person name="Carlson J."/>
            <person name="Mitros T."/>
            <person name="Simakov O."/>
            <person name="Heald R."/>
            <person name="Miller K."/>
            <person name="Haudenschild C."/>
            <person name="Kuroki Y."/>
            <person name="Tanaka T."/>
            <person name="Michiue T."/>
            <person name="Watanabe M."/>
            <person name="Kinoshita T."/>
            <person name="Ohta Y."/>
            <person name="Mawaribuchi S."/>
            <person name="Suzuki Y."/>
            <person name="Haramoto Y."/>
            <person name="Yamamoto T."/>
            <person name="Takagi C."/>
            <person name="Kitzman J."/>
            <person name="Shendure J."/>
            <person name="Nakayama T."/>
            <person name="Izutsu Y."/>
            <person name="Robert J."/>
            <person name="Dichmann D."/>
            <person name="Flajnik M."/>
            <person name="Houston D."/>
            <person name="Marcotte E."/>
            <person name="Wallingford J."/>
            <person name="Ito Y."/>
            <person name="Asashima M."/>
            <person name="Ueno N."/>
            <person name="Matsuda Y."/>
            <person name="Jan Veenstra G."/>
            <person name="Fujiyama A."/>
            <person name="Harland R."/>
            <person name="Taira M."/>
            <person name="Rokhsar D.S."/>
        </authorList>
    </citation>
    <scope>NUCLEOTIDE SEQUENCE</scope>
    <source>
        <strain evidence="2">J</strain>
        <tissue evidence="2">Blood</tissue>
    </source>
</reference>
<name>A0A974GYM9_XENLA</name>
<dbReference type="AlphaFoldDB" id="A0A974GYM9"/>
<accession>A0A974GYM9</accession>
<feature type="compositionally biased region" description="Pro residues" evidence="1">
    <location>
        <begin position="71"/>
        <end position="85"/>
    </location>
</feature>
<dbReference type="Proteomes" id="UP000694892">
    <property type="component" value="Unassembled WGS sequence"/>
</dbReference>
<organism evidence="2">
    <name type="scientific">Xenopus laevis</name>
    <name type="common">African clawed frog</name>
    <dbReference type="NCBI Taxonomy" id="8355"/>
    <lineage>
        <taxon>Eukaryota</taxon>
        <taxon>Metazoa</taxon>
        <taxon>Chordata</taxon>
        <taxon>Craniata</taxon>
        <taxon>Vertebrata</taxon>
        <taxon>Euteleostomi</taxon>
        <taxon>Amphibia</taxon>
        <taxon>Batrachia</taxon>
        <taxon>Anura</taxon>
        <taxon>Pipoidea</taxon>
        <taxon>Pipidae</taxon>
        <taxon>Xenopodinae</taxon>
        <taxon>Xenopus</taxon>
        <taxon>Xenopus</taxon>
    </lineage>
</organism>
<dbReference type="EMBL" id="KV476652">
    <property type="protein sequence ID" value="OCT55700.1"/>
    <property type="molecule type" value="Genomic_DNA"/>
</dbReference>
<feature type="compositionally biased region" description="Low complexity" evidence="1">
    <location>
        <begin position="86"/>
        <end position="104"/>
    </location>
</feature>
<feature type="compositionally biased region" description="Basic and acidic residues" evidence="1">
    <location>
        <begin position="145"/>
        <end position="162"/>
    </location>
</feature>
<protein>
    <submittedName>
        <fullName evidence="2">Uncharacterized protein</fullName>
    </submittedName>
</protein>
<gene>
    <name evidence="2" type="ORF">XELAEV_18000025mg</name>
</gene>
<feature type="region of interest" description="Disordered" evidence="1">
    <location>
        <begin position="19"/>
        <end position="162"/>
    </location>
</feature>
<feature type="compositionally biased region" description="Pro residues" evidence="1">
    <location>
        <begin position="24"/>
        <end position="42"/>
    </location>
</feature>
<feature type="compositionally biased region" description="Basic and acidic residues" evidence="1">
    <location>
        <begin position="43"/>
        <end position="60"/>
    </location>
</feature>
<proteinExistence type="predicted"/>
<feature type="compositionally biased region" description="Low complexity" evidence="1">
    <location>
        <begin position="129"/>
        <end position="139"/>
    </location>
</feature>
<sequence length="162" mass="17379">MLLPQKALPRAGVVVGSELLYTPDTPPDCPRSPLPPPPPLPPPRDKHWPRPKAKPPEGPKKRPQAPDFPEKPPPAQRPLSPPFPGSSPRDSGAAARARSAASLRGRGGFAWATPGTELAGLRAGGGRPGRSSSSRTATPYWHRQGRAEERRAREPGKDRKAE</sequence>
<evidence type="ECO:0000313" key="2">
    <source>
        <dbReference type="EMBL" id="OCT55700.1"/>
    </source>
</evidence>
<evidence type="ECO:0000256" key="1">
    <source>
        <dbReference type="SAM" id="MobiDB-lite"/>
    </source>
</evidence>